<dbReference type="CDD" id="cd02022">
    <property type="entry name" value="DPCK"/>
    <property type="match status" value="1"/>
</dbReference>
<evidence type="ECO:0000256" key="4">
    <source>
        <dbReference type="ARBA" id="ARBA00022993"/>
    </source>
</evidence>
<keyword evidence="5" id="KW-0963">Cytoplasm</keyword>
<keyword evidence="5" id="KW-0808">Transferase</keyword>
<proteinExistence type="inferred from homology"/>
<evidence type="ECO:0000256" key="1">
    <source>
        <dbReference type="ARBA" id="ARBA00009018"/>
    </source>
</evidence>
<comment type="function">
    <text evidence="5">Catalyzes the phosphorylation of the 3'-hydroxyl group of dephosphocoenzyme A to form coenzyme A.</text>
</comment>
<comment type="pathway">
    <text evidence="5">Cofactor biosynthesis; coenzyme A biosynthesis; CoA from (R)-pantothenate: step 5/5.</text>
</comment>
<keyword evidence="8" id="KW-1185">Reference proteome</keyword>
<dbReference type="AlphaFoldDB" id="A0A915XKZ4"/>
<dbReference type="InterPro" id="IPR027417">
    <property type="entry name" value="P-loop_NTPase"/>
</dbReference>
<protein>
    <recommendedName>
        <fullName evidence="5 6">Dephospho-CoA kinase</fullName>
        <ecNumber evidence="5 6">2.7.1.24</ecNumber>
    </recommendedName>
    <alternativeName>
        <fullName evidence="5">Dephosphocoenzyme A kinase</fullName>
    </alternativeName>
</protein>
<evidence type="ECO:0000313" key="8">
    <source>
        <dbReference type="Proteomes" id="UP001063350"/>
    </source>
</evidence>
<accession>A0A915XKZ4</accession>
<comment type="subcellular location">
    <subcellularLocation>
        <location evidence="5">Cytoplasm</location>
    </subcellularLocation>
</comment>
<gene>
    <name evidence="5" type="primary">coaE</name>
    <name evidence="7" type="ORF">GF1_13120</name>
</gene>
<dbReference type="PROSITE" id="PS51219">
    <property type="entry name" value="DPCK"/>
    <property type="match status" value="1"/>
</dbReference>
<evidence type="ECO:0000256" key="2">
    <source>
        <dbReference type="ARBA" id="ARBA00022741"/>
    </source>
</evidence>
<dbReference type="RefSeq" id="WP_267928818.1">
    <property type="nucleotide sequence ID" value="NZ_AP024233.1"/>
</dbReference>
<dbReference type="GO" id="GO:0015937">
    <property type="term" value="P:coenzyme A biosynthetic process"/>
    <property type="evidence" value="ECO:0007669"/>
    <property type="project" value="UniProtKB-UniRule"/>
</dbReference>
<dbReference type="EC" id="2.7.1.24" evidence="5 6"/>
<evidence type="ECO:0000313" key="7">
    <source>
        <dbReference type="EMBL" id="BCO08936.1"/>
    </source>
</evidence>
<dbReference type="NCBIfam" id="TIGR00152">
    <property type="entry name" value="dephospho-CoA kinase"/>
    <property type="match status" value="1"/>
</dbReference>
<dbReference type="Pfam" id="PF01121">
    <property type="entry name" value="CoaE"/>
    <property type="match status" value="1"/>
</dbReference>
<comment type="catalytic activity">
    <reaction evidence="5">
        <text>3'-dephospho-CoA + ATP = ADP + CoA + H(+)</text>
        <dbReference type="Rhea" id="RHEA:18245"/>
        <dbReference type="ChEBI" id="CHEBI:15378"/>
        <dbReference type="ChEBI" id="CHEBI:30616"/>
        <dbReference type="ChEBI" id="CHEBI:57287"/>
        <dbReference type="ChEBI" id="CHEBI:57328"/>
        <dbReference type="ChEBI" id="CHEBI:456216"/>
        <dbReference type="EC" id="2.7.1.24"/>
    </reaction>
</comment>
<evidence type="ECO:0000256" key="6">
    <source>
        <dbReference type="NCBIfam" id="TIGR00152"/>
    </source>
</evidence>
<dbReference type="Proteomes" id="UP001063350">
    <property type="component" value="Chromosome"/>
</dbReference>
<keyword evidence="4 5" id="KW-0173">Coenzyme A biosynthesis</keyword>
<dbReference type="GO" id="GO:0005737">
    <property type="term" value="C:cytoplasm"/>
    <property type="evidence" value="ECO:0007669"/>
    <property type="project" value="UniProtKB-SubCell"/>
</dbReference>
<name>A0A915XKZ4_9BACT</name>
<dbReference type="PANTHER" id="PTHR10695">
    <property type="entry name" value="DEPHOSPHO-COA KINASE-RELATED"/>
    <property type="match status" value="1"/>
</dbReference>
<reference evidence="7" key="1">
    <citation type="submission" date="2020-12" db="EMBL/GenBank/DDBJ databases">
        <title>Desulfobium dissulfuricans gen. nov., sp. nov., a novel mesophilic, sulfate-reducing bacterium isolated from a deep-sea hydrothermal vent.</title>
        <authorList>
            <person name="Hashimoto Y."/>
            <person name="Tame A."/>
            <person name="Sawayama S."/>
            <person name="Miyazaki J."/>
            <person name="Takai K."/>
            <person name="Nakagawa S."/>
        </authorList>
    </citation>
    <scope>NUCLEOTIDE SEQUENCE</scope>
    <source>
        <strain evidence="7">GF1</strain>
    </source>
</reference>
<dbReference type="InterPro" id="IPR001977">
    <property type="entry name" value="Depp_CoAkinase"/>
</dbReference>
<dbReference type="HAMAP" id="MF_00376">
    <property type="entry name" value="Dephospho_CoA_kinase"/>
    <property type="match status" value="1"/>
</dbReference>
<evidence type="ECO:0000256" key="5">
    <source>
        <dbReference type="HAMAP-Rule" id="MF_00376"/>
    </source>
</evidence>
<dbReference type="KEGG" id="ddu:GF1_13120"/>
<dbReference type="EMBL" id="AP024233">
    <property type="protein sequence ID" value="BCO08936.1"/>
    <property type="molecule type" value="Genomic_DNA"/>
</dbReference>
<dbReference type="PANTHER" id="PTHR10695:SF46">
    <property type="entry name" value="BIFUNCTIONAL COENZYME A SYNTHASE-RELATED"/>
    <property type="match status" value="1"/>
</dbReference>
<keyword evidence="2 5" id="KW-0547">Nucleotide-binding</keyword>
<dbReference type="Gene3D" id="3.40.50.300">
    <property type="entry name" value="P-loop containing nucleotide triphosphate hydrolases"/>
    <property type="match status" value="1"/>
</dbReference>
<organism evidence="7 8">
    <name type="scientific">Desulfolithobacter dissulfuricans</name>
    <dbReference type="NCBI Taxonomy" id="2795293"/>
    <lineage>
        <taxon>Bacteria</taxon>
        <taxon>Pseudomonadati</taxon>
        <taxon>Thermodesulfobacteriota</taxon>
        <taxon>Desulfobulbia</taxon>
        <taxon>Desulfobulbales</taxon>
        <taxon>Desulfobulbaceae</taxon>
        <taxon>Desulfolithobacter</taxon>
    </lineage>
</organism>
<dbReference type="SUPFAM" id="SSF52540">
    <property type="entry name" value="P-loop containing nucleoside triphosphate hydrolases"/>
    <property type="match status" value="1"/>
</dbReference>
<keyword evidence="5 7" id="KW-0418">Kinase</keyword>
<comment type="similarity">
    <text evidence="1 5">Belongs to the CoaE family.</text>
</comment>
<feature type="binding site" evidence="5">
    <location>
        <begin position="19"/>
        <end position="24"/>
    </location>
    <ligand>
        <name>ATP</name>
        <dbReference type="ChEBI" id="CHEBI:30616"/>
    </ligand>
</feature>
<sequence>MAERIKSRPCVIGITGGIGSGKSRVSHCWAKKFNLPLVDLDQICRQLLEPGQSGWKALRSLLGPSFFTDQVLDRKRLRQALFDDSDLRHQVDAALHPLARQEMIACCRNLTRDHRMVLVEVPLLCEAGWQADFDRIVVVWAGLQTRCARVMRRDSVDGREALRAIESQMDLFEKVLEADHAIDNGGPWVLTYLQVIHLGKLLSARQKTGF</sequence>
<evidence type="ECO:0000256" key="3">
    <source>
        <dbReference type="ARBA" id="ARBA00022840"/>
    </source>
</evidence>
<dbReference type="GO" id="GO:0005524">
    <property type="term" value="F:ATP binding"/>
    <property type="evidence" value="ECO:0007669"/>
    <property type="project" value="UniProtKB-UniRule"/>
</dbReference>
<keyword evidence="3 5" id="KW-0067">ATP-binding</keyword>
<dbReference type="GO" id="GO:0004140">
    <property type="term" value="F:dephospho-CoA kinase activity"/>
    <property type="evidence" value="ECO:0007669"/>
    <property type="project" value="UniProtKB-UniRule"/>
</dbReference>